<dbReference type="Proteomes" id="UP000266005">
    <property type="component" value="Unassembled WGS sequence"/>
</dbReference>
<dbReference type="Pfam" id="PF06037">
    <property type="entry name" value="DUF922"/>
    <property type="match status" value="1"/>
</dbReference>
<dbReference type="EMBL" id="QWGE01000002">
    <property type="protein sequence ID" value="RIJ41434.1"/>
    <property type="molecule type" value="Genomic_DNA"/>
</dbReference>
<dbReference type="AlphaFoldDB" id="A0A399SEL9"/>
<organism evidence="1 2">
    <name type="scientific">Pontibacter oryzae</name>
    <dbReference type="NCBI Taxonomy" id="2304593"/>
    <lineage>
        <taxon>Bacteria</taxon>
        <taxon>Pseudomonadati</taxon>
        <taxon>Bacteroidota</taxon>
        <taxon>Cytophagia</taxon>
        <taxon>Cytophagales</taxon>
        <taxon>Hymenobacteraceae</taxon>
        <taxon>Pontibacter</taxon>
    </lineage>
</organism>
<accession>A0A399SEL9</accession>
<gene>
    <name evidence="1" type="ORF">D1627_05165</name>
</gene>
<evidence type="ECO:0000313" key="2">
    <source>
        <dbReference type="Proteomes" id="UP000266005"/>
    </source>
</evidence>
<reference evidence="2" key="1">
    <citation type="submission" date="2018-08" db="EMBL/GenBank/DDBJ databases">
        <title>Mucilaginibacter sp. MYSH2.</title>
        <authorList>
            <person name="Seo T."/>
        </authorList>
    </citation>
    <scope>NUCLEOTIDE SEQUENCE [LARGE SCALE GENOMIC DNA]</scope>
    <source>
        <strain evidence="2">KIRAN</strain>
    </source>
</reference>
<dbReference type="InterPro" id="IPR010321">
    <property type="entry name" value="DUF922"/>
</dbReference>
<name>A0A399SEL9_9BACT</name>
<evidence type="ECO:0000313" key="1">
    <source>
        <dbReference type="EMBL" id="RIJ41434.1"/>
    </source>
</evidence>
<keyword evidence="2" id="KW-1185">Reference proteome</keyword>
<sequence length="231" mass="26361">MVPGSRSKWPILIPVSSAAAGMFHTKKTTVHALRRLVSGALLSIALLLMSAICFGQEVEQLFWSETPLQAQDYTLMPDNIDTGKLGVFTYTHVSYKYTFVRPGSILHMKMVVTAGFIKEKSWIKAHAMKDKNALAHEQLHFDLTELYARKLTKAFAEAKPTDNFKEAFDAVFQQVFNELKEQQQQYDLETDHGFRGKKQQYWHNHVKNELNAHAAWADKVLVYNVDRSQAS</sequence>
<protein>
    <submittedName>
        <fullName evidence="1">DUF922 domain-containing protein</fullName>
    </submittedName>
</protein>
<comment type="caution">
    <text evidence="1">The sequence shown here is derived from an EMBL/GenBank/DDBJ whole genome shotgun (WGS) entry which is preliminary data.</text>
</comment>
<proteinExistence type="predicted"/>